<feature type="region of interest" description="Disordered" evidence="1">
    <location>
        <begin position="23"/>
        <end position="80"/>
    </location>
</feature>
<feature type="non-terminal residue" evidence="2">
    <location>
        <position position="80"/>
    </location>
</feature>
<feature type="non-terminal residue" evidence="2">
    <location>
        <position position="1"/>
    </location>
</feature>
<name>A0A0B7C0D3_9EUPU</name>
<accession>A0A0B7C0D3</accession>
<dbReference type="EMBL" id="HACG01051210">
    <property type="protein sequence ID" value="CEK98081.1"/>
    <property type="molecule type" value="Transcribed_RNA"/>
</dbReference>
<feature type="compositionally biased region" description="Polar residues" evidence="1">
    <location>
        <begin position="54"/>
        <end position="69"/>
    </location>
</feature>
<organism evidence="2">
    <name type="scientific">Arion vulgaris</name>
    <dbReference type="NCBI Taxonomy" id="1028688"/>
    <lineage>
        <taxon>Eukaryota</taxon>
        <taxon>Metazoa</taxon>
        <taxon>Spiralia</taxon>
        <taxon>Lophotrochozoa</taxon>
        <taxon>Mollusca</taxon>
        <taxon>Gastropoda</taxon>
        <taxon>Heterobranchia</taxon>
        <taxon>Euthyneura</taxon>
        <taxon>Panpulmonata</taxon>
        <taxon>Eupulmonata</taxon>
        <taxon>Stylommatophora</taxon>
        <taxon>Helicina</taxon>
        <taxon>Arionoidea</taxon>
        <taxon>Arionidae</taxon>
        <taxon>Arion</taxon>
    </lineage>
</organism>
<feature type="compositionally biased region" description="Acidic residues" evidence="1">
    <location>
        <begin position="70"/>
        <end position="80"/>
    </location>
</feature>
<sequence length="80" mass="9318">RFPRKHQQRVLNRKSLAEVMKWLHDKTGQQNTTTDNTEEYTNSTEISAELPPENQEQYTVTSSNTNIQSCEDDDGDWSDE</sequence>
<feature type="compositionally biased region" description="Low complexity" evidence="1">
    <location>
        <begin position="31"/>
        <end position="45"/>
    </location>
</feature>
<reference evidence="2" key="1">
    <citation type="submission" date="2014-12" db="EMBL/GenBank/DDBJ databases">
        <title>Insight into the proteome of Arion vulgaris.</title>
        <authorList>
            <person name="Aradska J."/>
            <person name="Bulat T."/>
            <person name="Smidak R."/>
            <person name="Sarate P."/>
            <person name="Gangsoo J."/>
            <person name="Sialana F."/>
            <person name="Bilban M."/>
            <person name="Lubec G."/>
        </authorList>
    </citation>
    <scope>NUCLEOTIDE SEQUENCE</scope>
    <source>
        <tissue evidence="2">Skin</tissue>
    </source>
</reference>
<gene>
    <name evidence="2" type="primary">ORF217727</name>
</gene>
<protein>
    <submittedName>
        <fullName evidence="2">Uncharacterized protein</fullName>
    </submittedName>
</protein>
<evidence type="ECO:0000313" key="2">
    <source>
        <dbReference type="EMBL" id="CEK98081.1"/>
    </source>
</evidence>
<proteinExistence type="predicted"/>
<dbReference type="AlphaFoldDB" id="A0A0B7C0D3"/>
<evidence type="ECO:0000256" key="1">
    <source>
        <dbReference type="SAM" id="MobiDB-lite"/>
    </source>
</evidence>